<dbReference type="PANTHER" id="PTHR40465">
    <property type="entry name" value="CHROMOSOME 1, WHOLE GENOME SHOTGUN SEQUENCE"/>
    <property type="match status" value="1"/>
</dbReference>
<feature type="transmembrane region" description="Helical" evidence="1">
    <location>
        <begin position="199"/>
        <end position="223"/>
    </location>
</feature>
<keyword evidence="1" id="KW-1133">Transmembrane helix</keyword>
<name>A0A9P5XSU5_9AGAR</name>
<dbReference type="InterPro" id="IPR045339">
    <property type="entry name" value="DUF6534"/>
</dbReference>
<evidence type="ECO:0000259" key="2">
    <source>
        <dbReference type="Pfam" id="PF20152"/>
    </source>
</evidence>
<feature type="transmembrane region" description="Helical" evidence="1">
    <location>
        <begin position="12"/>
        <end position="34"/>
    </location>
</feature>
<feature type="transmembrane region" description="Helical" evidence="1">
    <location>
        <begin position="46"/>
        <end position="66"/>
    </location>
</feature>
<protein>
    <recommendedName>
        <fullName evidence="2">DUF6534 domain-containing protein</fullName>
    </recommendedName>
</protein>
<feature type="transmembrane region" description="Helical" evidence="1">
    <location>
        <begin position="78"/>
        <end position="96"/>
    </location>
</feature>
<dbReference type="OrthoDB" id="2993969at2759"/>
<proteinExistence type="predicted"/>
<gene>
    <name evidence="3" type="ORF">BDZ94DRAFT_421802</name>
</gene>
<dbReference type="PANTHER" id="PTHR40465:SF1">
    <property type="entry name" value="DUF6534 DOMAIN-CONTAINING PROTEIN"/>
    <property type="match status" value="1"/>
</dbReference>
<sequence length="275" mass="30478">MLVFDPNVIGGILIGSLVPVLCHGILIMQACHYFSNFPNDPQGLKLIVIVIWIGAIVNITCSWWGLYESIITNFGMDPKLIGIPFAFNVGGGFGAFVRSTVQSIYTYRMYKYSGSLYIPVLCWGISAYGFIAGILLGATMPTAPLDVQIRYIDEWPWLVYSILGSAAVADIAITVSLCLFLRKNRGKGLERTMRIIDKLFVWTIQTGLLTSVTAIAVIIAYAVNKRICITIFRCQVSLSHFLCHSLVAWLGLLTFLTNCMLLYPSLNLSFLLTNL</sequence>
<feature type="transmembrane region" description="Helical" evidence="1">
    <location>
        <begin position="246"/>
        <end position="266"/>
    </location>
</feature>
<evidence type="ECO:0000313" key="4">
    <source>
        <dbReference type="Proteomes" id="UP000807353"/>
    </source>
</evidence>
<evidence type="ECO:0000313" key="3">
    <source>
        <dbReference type="EMBL" id="KAF9456210.1"/>
    </source>
</evidence>
<keyword evidence="1" id="KW-0812">Transmembrane</keyword>
<keyword evidence="1" id="KW-0472">Membrane</keyword>
<dbReference type="AlphaFoldDB" id="A0A9P5XSU5"/>
<feature type="transmembrane region" description="Helical" evidence="1">
    <location>
        <begin position="116"/>
        <end position="137"/>
    </location>
</feature>
<organism evidence="3 4">
    <name type="scientific">Collybia nuda</name>
    <dbReference type="NCBI Taxonomy" id="64659"/>
    <lineage>
        <taxon>Eukaryota</taxon>
        <taxon>Fungi</taxon>
        <taxon>Dikarya</taxon>
        <taxon>Basidiomycota</taxon>
        <taxon>Agaricomycotina</taxon>
        <taxon>Agaricomycetes</taxon>
        <taxon>Agaricomycetidae</taxon>
        <taxon>Agaricales</taxon>
        <taxon>Tricholomatineae</taxon>
        <taxon>Clitocybaceae</taxon>
        <taxon>Collybia</taxon>
    </lineage>
</organism>
<dbReference type="EMBL" id="MU150446">
    <property type="protein sequence ID" value="KAF9456210.1"/>
    <property type="molecule type" value="Genomic_DNA"/>
</dbReference>
<comment type="caution">
    <text evidence="3">The sequence shown here is derived from an EMBL/GenBank/DDBJ whole genome shotgun (WGS) entry which is preliminary data.</text>
</comment>
<feature type="transmembrane region" description="Helical" evidence="1">
    <location>
        <begin position="157"/>
        <end position="179"/>
    </location>
</feature>
<feature type="domain" description="DUF6534" evidence="2">
    <location>
        <begin position="166"/>
        <end position="250"/>
    </location>
</feature>
<accession>A0A9P5XSU5</accession>
<keyword evidence="4" id="KW-1185">Reference proteome</keyword>
<dbReference type="Proteomes" id="UP000807353">
    <property type="component" value="Unassembled WGS sequence"/>
</dbReference>
<reference evidence="3" key="1">
    <citation type="submission" date="2020-11" db="EMBL/GenBank/DDBJ databases">
        <authorList>
            <consortium name="DOE Joint Genome Institute"/>
            <person name="Ahrendt S."/>
            <person name="Riley R."/>
            <person name="Andreopoulos W."/>
            <person name="Labutti K."/>
            <person name="Pangilinan J."/>
            <person name="Ruiz-Duenas F.J."/>
            <person name="Barrasa J.M."/>
            <person name="Sanchez-Garcia M."/>
            <person name="Camarero S."/>
            <person name="Miyauchi S."/>
            <person name="Serrano A."/>
            <person name="Linde D."/>
            <person name="Babiker R."/>
            <person name="Drula E."/>
            <person name="Ayuso-Fernandez I."/>
            <person name="Pacheco R."/>
            <person name="Padilla G."/>
            <person name="Ferreira P."/>
            <person name="Barriuso J."/>
            <person name="Kellner H."/>
            <person name="Castanera R."/>
            <person name="Alfaro M."/>
            <person name="Ramirez L."/>
            <person name="Pisabarro A.G."/>
            <person name="Kuo A."/>
            <person name="Tritt A."/>
            <person name="Lipzen A."/>
            <person name="He G."/>
            <person name="Yan M."/>
            <person name="Ng V."/>
            <person name="Cullen D."/>
            <person name="Martin F."/>
            <person name="Rosso M.-N."/>
            <person name="Henrissat B."/>
            <person name="Hibbett D."/>
            <person name="Martinez A.T."/>
            <person name="Grigoriev I.V."/>
        </authorList>
    </citation>
    <scope>NUCLEOTIDE SEQUENCE</scope>
    <source>
        <strain evidence="3">CBS 247.69</strain>
    </source>
</reference>
<dbReference type="Pfam" id="PF20152">
    <property type="entry name" value="DUF6534"/>
    <property type="match status" value="1"/>
</dbReference>
<evidence type="ECO:0000256" key="1">
    <source>
        <dbReference type="SAM" id="Phobius"/>
    </source>
</evidence>